<organism evidence="1 2">
    <name type="scientific">Roseicyclus persicicus</name>
    <dbReference type="NCBI Taxonomy" id="2650661"/>
    <lineage>
        <taxon>Bacteria</taxon>
        <taxon>Pseudomonadati</taxon>
        <taxon>Pseudomonadota</taxon>
        <taxon>Alphaproteobacteria</taxon>
        <taxon>Rhodobacterales</taxon>
        <taxon>Roseobacteraceae</taxon>
        <taxon>Roseicyclus</taxon>
    </lineage>
</organism>
<accession>A0A7X6GY45</accession>
<comment type="caution">
    <text evidence="1">The sequence shown here is derived from an EMBL/GenBank/DDBJ whole genome shotgun (WGS) entry which is preliminary data.</text>
</comment>
<dbReference type="Proteomes" id="UP000526408">
    <property type="component" value="Unassembled WGS sequence"/>
</dbReference>
<evidence type="ECO:0008006" key="3">
    <source>
        <dbReference type="Google" id="ProtNLM"/>
    </source>
</evidence>
<keyword evidence="2" id="KW-1185">Reference proteome</keyword>
<evidence type="ECO:0000313" key="1">
    <source>
        <dbReference type="EMBL" id="NKX43643.1"/>
    </source>
</evidence>
<protein>
    <recommendedName>
        <fullName evidence="3">DUF1127 domain-containing protein</fullName>
    </recommendedName>
</protein>
<sequence>MTTQTLPLSAIPSRGTAPVAAFFRALARAVALGSNAQARFDRVQRLQALSDDELARIGLKRDDIVRHVFADAFDA</sequence>
<dbReference type="RefSeq" id="WP_168621997.1">
    <property type="nucleotide sequence ID" value="NZ_JAAZQQ010000001.1"/>
</dbReference>
<name>A0A7X6GY45_9RHOB</name>
<dbReference type="AlphaFoldDB" id="A0A7X6GY45"/>
<evidence type="ECO:0000313" key="2">
    <source>
        <dbReference type="Proteomes" id="UP000526408"/>
    </source>
</evidence>
<gene>
    <name evidence="1" type="ORF">HCU73_03500</name>
</gene>
<reference evidence="1 2" key="1">
    <citation type="submission" date="2020-04" db="EMBL/GenBank/DDBJ databases">
        <authorList>
            <person name="Yoon J."/>
        </authorList>
    </citation>
    <scope>NUCLEOTIDE SEQUENCE [LARGE SCALE GENOMIC DNA]</scope>
    <source>
        <strain evidence="1 2">KMU-115</strain>
    </source>
</reference>
<proteinExistence type="predicted"/>
<dbReference type="EMBL" id="JAAZQQ010000001">
    <property type="protein sequence ID" value="NKX43643.1"/>
    <property type="molecule type" value="Genomic_DNA"/>
</dbReference>